<name>A0A166TM59_9AGAM</name>
<gene>
    <name evidence="1" type="ORF">FIBSPDRAFT_945694</name>
</gene>
<sequence length="132" mass="15156">MFAINVWNPLCNATKLTDWDIEGLQNNFELLKKMRQAFTDSYAATETTEGLHIHCVKRPVLRRTVSPTTCGERPKIVARGVLGIKVCVKAYPFFYGFNFEEVHTAARMLEVKHKTRKKRLQGFHGSLPFIKT</sequence>
<dbReference type="AlphaFoldDB" id="A0A166TM59"/>
<dbReference type="EMBL" id="KV417492">
    <property type="protein sequence ID" value="KZP30767.1"/>
    <property type="molecule type" value="Genomic_DNA"/>
</dbReference>
<protein>
    <submittedName>
        <fullName evidence="1">Uncharacterized protein</fullName>
    </submittedName>
</protein>
<reference evidence="1" key="1">
    <citation type="journal article" date="2016" name="Mol. Biol. Evol.">
        <title>Comparative Genomics of Early-Diverging Mushroom-Forming Fungi Provides Insights into the Origins of Lignocellulose Decay Capabilities.</title>
        <authorList>
            <person name="Nagy L.G."/>
            <person name="Riley R."/>
            <person name="Tritt A."/>
            <person name="Adam C."/>
            <person name="Daum C."/>
            <person name="Floudas D."/>
            <person name="Sun H."/>
            <person name="Yadav J.S."/>
            <person name="Pangilinan J."/>
            <person name="Larsson K.H."/>
            <person name="Matsuura K."/>
            <person name="Barry K."/>
            <person name="Labutti K."/>
            <person name="Kuo R."/>
            <person name="Ohm R.A."/>
            <person name="Bhattacharya S.S."/>
            <person name="Shirouzu T."/>
            <person name="Yoshinaga Y."/>
            <person name="Martin F.M."/>
            <person name="Grigoriev I.V."/>
            <person name="Hibbett D.S."/>
        </authorList>
    </citation>
    <scope>NUCLEOTIDE SEQUENCE [LARGE SCALE GENOMIC DNA]</scope>
    <source>
        <strain evidence="1">CBS 109695</strain>
    </source>
</reference>
<evidence type="ECO:0000313" key="1">
    <source>
        <dbReference type="EMBL" id="KZP30767.1"/>
    </source>
</evidence>
<organism evidence="1">
    <name type="scientific">Athelia psychrophila</name>
    <dbReference type="NCBI Taxonomy" id="1759441"/>
    <lineage>
        <taxon>Eukaryota</taxon>
        <taxon>Fungi</taxon>
        <taxon>Dikarya</taxon>
        <taxon>Basidiomycota</taxon>
        <taxon>Agaricomycotina</taxon>
        <taxon>Agaricomycetes</taxon>
        <taxon>Agaricomycetidae</taxon>
        <taxon>Atheliales</taxon>
        <taxon>Atheliaceae</taxon>
        <taxon>Athelia</taxon>
    </lineage>
</organism>
<accession>A0A166TM59</accession>
<proteinExistence type="predicted"/>